<name>A0A9Q0KHF3_9MAGN</name>
<dbReference type="PANTHER" id="PTHR13500:SF0">
    <property type="entry name" value="NUCLEOLAR PRE-RIBOSOMAL-ASSOCIATED PROTEIN 1"/>
    <property type="match status" value="1"/>
</dbReference>
<dbReference type="InterPro" id="IPR039844">
    <property type="entry name" value="URB1"/>
</dbReference>
<evidence type="ECO:0000313" key="2">
    <source>
        <dbReference type="Proteomes" id="UP001141806"/>
    </source>
</evidence>
<evidence type="ECO:0000313" key="1">
    <source>
        <dbReference type="EMBL" id="KAJ4970341.1"/>
    </source>
</evidence>
<dbReference type="GO" id="GO:0000463">
    <property type="term" value="P:maturation of LSU-rRNA from tricistronic rRNA transcript (SSU-rRNA, 5.8S rRNA, LSU-rRNA)"/>
    <property type="evidence" value="ECO:0007669"/>
    <property type="project" value="TreeGrafter"/>
</dbReference>
<organism evidence="1 2">
    <name type="scientific">Protea cynaroides</name>
    <dbReference type="NCBI Taxonomy" id="273540"/>
    <lineage>
        <taxon>Eukaryota</taxon>
        <taxon>Viridiplantae</taxon>
        <taxon>Streptophyta</taxon>
        <taxon>Embryophyta</taxon>
        <taxon>Tracheophyta</taxon>
        <taxon>Spermatophyta</taxon>
        <taxon>Magnoliopsida</taxon>
        <taxon>Proteales</taxon>
        <taxon>Proteaceae</taxon>
        <taxon>Protea</taxon>
    </lineage>
</organism>
<sequence>MKETSSSFEGDCLGDALEMEDDKAIHREDFQKFETDSLLDMGDEDLDTVGADDDEALGKESSKLVVKTSYDAKLRELLRNIHSPEVKIYSQASKEFIRLLRSDSGGELLHQYVQASPLCSELMEAWKLRQEKPGLMYVQSLISVILDHPDGKYKSHDIGRITISRRLDKFARSIIETKQEDIYTELNNKETKR</sequence>
<accession>A0A9Q0KHF3</accession>
<dbReference type="PANTHER" id="PTHR13500">
    <property type="entry name" value="NUCLEOLAR PRERIBOSOMAL-ASSOCIATED PROTEIN 1"/>
    <property type="match status" value="1"/>
</dbReference>
<protein>
    <submittedName>
        <fullName evidence="1">Uncharacterized protein</fullName>
    </submittedName>
</protein>
<proteinExistence type="predicted"/>
<dbReference type="GO" id="GO:0005730">
    <property type="term" value="C:nucleolus"/>
    <property type="evidence" value="ECO:0007669"/>
    <property type="project" value="TreeGrafter"/>
</dbReference>
<dbReference type="OrthoDB" id="72892at2759"/>
<dbReference type="EMBL" id="JAMYWD010000005">
    <property type="protein sequence ID" value="KAJ4970341.1"/>
    <property type="molecule type" value="Genomic_DNA"/>
</dbReference>
<comment type="caution">
    <text evidence="1">The sequence shown here is derived from an EMBL/GenBank/DDBJ whole genome shotgun (WGS) entry which is preliminary data.</text>
</comment>
<dbReference type="GO" id="GO:0000466">
    <property type="term" value="P:maturation of 5.8S rRNA from tricistronic rRNA transcript (SSU-rRNA, 5.8S rRNA, LSU-rRNA)"/>
    <property type="evidence" value="ECO:0007669"/>
    <property type="project" value="TreeGrafter"/>
</dbReference>
<dbReference type="Proteomes" id="UP001141806">
    <property type="component" value="Unassembled WGS sequence"/>
</dbReference>
<gene>
    <name evidence="1" type="ORF">NE237_003440</name>
</gene>
<dbReference type="AlphaFoldDB" id="A0A9Q0KHF3"/>
<reference evidence="1" key="1">
    <citation type="journal article" date="2023" name="Plant J.">
        <title>The genome of the king protea, Protea cynaroides.</title>
        <authorList>
            <person name="Chang J."/>
            <person name="Duong T.A."/>
            <person name="Schoeman C."/>
            <person name="Ma X."/>
            <person name="Roodt D."/>
            <person name="Barker N."/>
            <person name="Li Z."/>
            <person name="Van de Peer Y."/>
            <person name="Mizrachi E."/>
        </authorList>
    </citation>
    <scope>NUCLEOTIDE SEQUENCE</scope>
    <source>
        <tissue evidence="1">Young leaves</tissue>
    </source>
</reference>
<keyword evidence="2" id="KW-1185">Reference proteome</keyword>